<name>A0A9E8ZK52_9CYAN</name>
<gene>
    <name evidence="3" type="ORF">OXH18_12085</name>
</gene>
<dbReference type="RefSeq" id="WP_268613031.1">
    <property type="nucleotide sequence ID" value="NZ_CP113797.1"/>
</dbReference>
<evidence type="ECO:0000313" key="3">
    <source>
        <dbReference type="EMBL" id="WAL62693.1"/>
    </source>
</evidence>
<feature type="domain" description="RNA-binding protein Tab2-like N-terminal" evidence="1">
    <location>
        <begin position="4"/>
        <end position="114"/>
    </location>
</feature>
<keyword evidence="4" id="KW-1185">Reference proteome</keyword>
<feature type="domain" description="RNA-binding protein Tab2/Atab2 C-terminal" evidence="2">
    <location>
        <begin position="131"/>
        <end position="282"/>
    </location>
</feature>
<dbReference type="KEGG" id="tsin:OXH18_12085"/>
<dbReference type="Pfam" id="PF06485">
    <property type="entry name" value="Tab2-like_N"/>
    <property type="match status" value="1"/>
</dbReference>
<evidence type="ECO:0000259" key="1">
    <source>
        <dbReference type="Pfam" id="PF06485"/>
    </source>
</evidence>
<dbReference type="GO" id="GO:0003723">
    <property type="term" value="F:RNA binding"/>
    <property type="evidence" value="ECO:0007669"/>
    <property type="project" value="InterPro"/>
</dbReference>
<accession>A0A9E8ZK52</accession>
<protein>
    <submittedName>
        <fullName evidence="3">Tab2/Atab2 family RNA-binding protein</fullName>
    </submittedName>
</protein>
<dbReference type="PANTHER" id="PTHR34556">
    <property type="match status" value="1"/>
</dbReference>
<evidence type="ECO:0000259" key="2">
    <source>
        <dbReference type="Pfam" id="PF20429"/>
    </source>
</evidence>
<dbReference type="AlphaFoldDB" id="A0A9E8ZK52"/>
<dbReference type="InterPro" id="IPR046761">
    <property type="entry name" value="Tab2-like_C"/>
</dbReference>
<dbReference type="Pfam" id="PF20429">
    <property type="entry name" value="Tab2-like_C"/>
    <property type="match status" value="1"/>
</dbReference>
<organism evidence="3 4">
    <name type="scientific">Thermocoleostomius sinensis A174</name>
    <dbReference type="NCBI Taxonomy" id="2016057"/>
    <lineage>
        <taxon>Bacteria</taxon>
        <taxon>Bacillati</taxon>
        <taxon>Cyanobacteriota</taxon>
        <taxon>Cyanophyceae</taxon>
        <taxon>Oculatellales</taxon>
        <taxon>Oculatellaceae</taxon>
        <taxon>Thermocoleostomius</taxon>
    </lineage>
</organism>
<proteinExistence type="predicted"/>
<dbReference type="InterPro" id="IPR009472">
    <property type="entry name" value="Tab2-like"/>
</dbReference>
<sequence>MAIVWELDFYSRPVLDENQKKLWELLVCESPTDIRTNPDSLFRYSEFCASTEVNSVRLRQALEQAIAQAPKPPDRIRFFRRQMNNMITKACEDAGISVYPSRRTLALNRWIQQRLRDVYPTLPNYQASSNPSVNLPASPPQPLPDALRGEKWMLVTLPASALAEMPEWDISFGEAFPLELAEVPPDTAIPGLIIFSSRAMPLAAWMSGLELAFLKLNPEPPAKLVLETGANDAWILANVASAPLQIEAQNFEQAKEKANWVHFVAVQSDPNAESFAGFWLLQELNLLHSA</sequence>
<reference evidence="3" key="1">
    <citation type="submission" date="2022-12" db="EMBL/GenBank/DDBJ databases">
        <title>Polyphasic identification of a Novel Hot-Spring Cyanobacterium Ocullathermofonsia sinensis gen nov. sp. nov. and Genomic Insights on its Adaptations to the Thermal Habitat.</title>
        <authorList>
            <person name="Daroch M."/>
            <person name="Tang J."/>
            <person name="Jiang Y."/>
        </authorList>
    </citation>
    <scope>NUCLEOTIDE SEQUENCE</scope>
    <source>
        <strain evidence="3">PKUAC-SCTA174</strain>
    </source>
</reference>
<dbReference type="PANTHER" id="PTHR34556:SF2">
    <property type="entry name" value="PROTEIN TAB2 HOMOLOG, CHLOROPLASTIC"/>
    <property type="match status" value="1"/>
</dbReference>
<evidence type="ECO:0000313" key="4">
    <source>
        <dbReference type="Proteomes" id="UP001163152"/>
    </source>
</evidence>
<dbReference type="EMBL" id="CP113797">
    <property type="protein sequence ID" value="WAL62693.1"/>
    <property type="molecule type" value="Genomic_DNA"/>
</dbReference>
<dbReference type="Proteomes" id="UP001163152">
    <property type="component" value="Chromosome"/>
</dbReference>
<dbReference type="InterPro" id="IPR046760">
    <property type="entry name" value="Tab2-like_N"/>
</dbReference>